<dbReference type="Proteomes" id="UP000735592">
    <property type="component" value="Unassembled WGS sequence"/>
</dbReference>
<dbReference type="EMBL" id="WNKW01000004">
    <property type="protein sequence ID" value="MTW34026.1"/>
    <property type="molecule type" value="Genomic_DNA"/>
</dbReference>
<dbReference type="RefSeq" id="WP_155435411.1">
    <property type="nucleotide sequence ID" value="NZ_JBHLXK010000002.1"/>
</dbReference>
<comment type="caution">
    <text evidence="2">The sequence shown here is derived from an EMBL/GenBank/DDBJ whole genome shotgun (WGS) entry which is preliminary data.</text>
</comment>
<reference evidence="2 3" key="1">
    <citation type="submission" date="2019-11" db="EMBL/GenBank/DDBJ databases">
        <title>Type strains purchased from KCTC, JCM and DSMZ.</title>
        <authorList>
            <person name="Lu H."/>
        </authorList>
    </citation>
    <scope>NUCLEOTIDE SEQUENCE [LARGE SCALE GENOMIC DNA]</scope>
    <source>
        <strain evidence="2 3">DSM 103461</strain>
    </source>
</reference>
<gene>
    <name evidence="2" type="ORF">GM655_14545</name>
</gene>
<evidence type="ECO:0008006" key="4">
    <source>
        <dbReference type="Google" id="ProtNLM"/>
    </source>
</evidence>
<evidence type="ECO:0000256" key="1">
    <source>
        <dbReference type="SAM" id="Phobius"/>
    </source>
</evidence>
<proteinExistence type="predicted"/>
<keyword evidence="1" id="KW-0472">Membrane</keyword>
<accession>A0ABW9SQX1</accession>
<feature type="transmembrane region" description="Helical" evidence="1">
    <location>
        <begin position="43"/>
        <end position="60"/>
    </location>
</feature>
<evidence type="ECO:0000313" key="2">
    <source>
        <dbReference type="EMBL" id="MTW34026.1"/>
    </source>
</evidence>
<keyword evidence="3" id="KW-1185">Reference proteome</keyword>
<keyword evidence="1" id="KW-0812">Transmembrane</keyword>
<protein>
    <recommendedName>
        <fullName evidence="4">SLATT domain-containing protein</fullName>
    </recommendedName>
</protein>
<sequence>MVTDPRDAIWAEAYQLHYQVHYAVQIEHQLLSRWVKLDSTTRIMLAIASAGSALAGLIFWNNASYTVLWPLLTSASTLLAIISKQLNVIERVKQHTASASGMKTLKIDVETLMVRMRINTRFPIVLFERRLLALRERFRAELQSTDFDLLLTRGIRQAAQSAVDAEIKNRSTL</sequence>
<evidence type="ECO:0000313" key="3">
    <source>
        <dbReference type="Proteomes" id="UP000735592"/>
    </source>
</evidence>
<keyword evidence="1" id="KW-1133">Transmembrane helix</keyword>
<feature type="transmembrane region" description="Helical" evidence="1">
    <location>
        <begin position="66"/>
        <end position="83"/>
    </location>
</feature>
<organism evidence="2 3">
    <name type="scientific">Pseudoduganella danionis</name>
    <dbReference type="NCBI Taxonomy" id="1890295"/>
    <lineage>
        <taxon>Bacteria</taxon>
        <taxon>Pseudomonadati</taxon>
        <taxon>Pseudomonadota</taxon>
        <taxon>Betaproteobacteria</taxon>
        <taxon>Burkholderiales</taxon>
        <taxon>Oxalobacteraceae</taxon>
        <taxon>Telluria group</taxon>
        <taxon>Pseudoduganella</taxon>
    </lineage>
</organism>
<name>A0ABW9SQX1_9BURK</name>